<keyword evidence="3" id="KW-1185">Reference proteome</keyword>
<gene>
    <name evidence="2" type="ORF">Fot_52284</name>
</gene>
<sequence length="130" mass="14320">MEEAPLERTVAKSKSETHGMGLPPPTYVTVDQFETLQTQMTVMMTLLQNQINASADHVTLPPVDPVEHTHVQSSQGDPAAPVVDRRAPHPPVQDLSINIHPTTSYSFRLGTKTGRNVDPENRKCPDKEEG</sequence>
<evidence type="ECO:0000313" key="3">
    <source>
        <dbReference type="Proteomes" id="UP001604277"/>
    </source>
</evidence>
<organism evidence="2 3">
    <name type="scientific">Forsythia ovata</name>
    <dbReference type="NCBI Taxonomy" id="205694"/>
    <lineage>
        <taxon>Eukaryota</taxon>
        <taxon>Viridiplantae</taxon>
        <taxon>Streptophyta</taxon>
        <taxon>Embryophyta</taxon>
        <taxon>Tracheophyta</taxon>
        <taxon>Spermatophyta</taxon>
        <taxon>Magnoliopsida</taxon>
        <taxon>eudicotyledons</taxon>
        <taxon>Gunneridae</taxon>
        <taxon>Pentapetalae</taxon>
        <taxon>asterids</taxon>
        <taxon>lamiids</taxon>
        <taxon>Lamiales</taxon>
        <taxon>Oleaceae</taxon>
        <taxon>Forsythieae</taxon>
        <taxon>Forsythia</taxon>
    </lineage>
</organism>
<feature type="compositionally biased region" description="Basic and acidic residues" evidence="1">
    <location>
        <begin position="115"/>
        <end position="130"/>
    </location>
</feature>
<reference evidence="3" key="1">
    <citation type="submission" date="2024-07" db="EMBL/GenBank/DDBJ databases">
        <title>Two chromosome-level genome assemblies of Korean endemic species Abeliophyllum distichum and Forsythia ovata (Oleaceae).</title>
        <authorList>
            <person name="Jang H."/>
        </authorList>
    </citation>
    <scope>NUCLEOTIDE SEQUENCE [LARGE SCALE GENOMIC DNA]</scope>
</reference>
<feature type="compositionally biased region" description="Polar residues" evidence="1">
    <location>
        <begin position="95"/>
        <end position="106"/>
    </location>
</feature>
<feature type="compositionally biased region" description="Basic and acidic residues" evidence="1">
    <location>
        <begin position="1"/>
        <end position="17"/>
    </location>
</feature>
<dbReference type="AlphaFoldDB" id="A0ABD1PK92"/>
<feature type="region of interest" description="Disordered" evidence="1">
    <location>
        <begin position="58"/>
        <end position="130"/>
    </location>
</feature>
<proteinExistence type="predicted"/>
<name>A0ABD1PK92_9LAMI</name>
<feature type="region of interest" description="Disordered" evidence="1">
    <location>
        <begin position="1"/>
        <end position="25"/>
    </location>
</feature>
<protein>
    <submittedName>
        <fullName evidence="2">Uncharacterized protein</fullName>
    </submittedName>
</protein>
<evidence type="ECO:0000256" key="1">
    <source>
        <dbReference type="SAM" id="MobiDB-lite"/>
    </source>
</evidence>
<dbReference type="Proteomes" id="UP001604277">
    <property type="component" value="Unassembled WGS sequence"/>
</dbReference>
<evidence type="ECO:0000313" key="2">
    <source>
        <dbReference type="EMBL" id="KAL2464328.1"/>
    </source>
</evidence>
<comment type="caution">
    <text evidence="2">The sequence shown here is derived from an EMBL/GenBank/DDBJ whole genome shotgun (WGS) entry which is preliminary data.</text>
</comment>
<accession>A0ABD1PK92</accession>
<dbReference type="EMBL" id="JBFOLJ010000018">
    <property type="protein sequence ID" value="KAL2464328.1"/>
    <property type="molecule type" value="Genomic_DNA"/>
</dbReference>